<dbReference type="KEGG" id="bmet:BMMGA3_03250"/>
<proteinExistence type="predicted"/>
<gene>
    <name evidence="1" type="ORF">BMMGA3_03250</name>
</gene>
<protein>
    <recommendedName>
        <fullName evidence="3">Secreted protein</fullName>
    </recommendedName>
</protein>
<sequence length="30" mass="3493">MLNLFLKVEITCWEVKFFKKVSCFAQIVGA</sequence>
<reference evidence="1 2" key="1">
    <citation type="journal article" date="2015" name="BMC Genomics">
        <title>Transcriptome analysis of thermophilic methylotrophic Bacillus methanolicus MGA3 using RNA-sequencing provides detailed insights into its previously uncharted transcriptional landscape.</title>
        <authorList>
            <person name="Irla M."/>
            <person name="Neshat A."/>
            <person name="Brautaset T."/>
            <person name="Ruckert C."/>
            <person name="Kalinowski J."/>
            <person name="Wendisch V.F."/>
        </authorList>
    </citation>
    <scope>NUCLEOTIDE SEQUENCE [LARGE SCALE GENOMIC DNA]</scope>
    <source>
        <strain evidence="2">MGA3 / ATCC 53907</strain>
    </source>
</reference>
<keyword evidence="2" id="KW-1185">Reference proteome</keyword>
<organism evidence="1 2">
    <name type="scientific">Bacillus methanolicus (strain MGA3 / ATCC 53907)</name>
    <dbReference type="NCBI Taxonomy" id="796606"/>
    <lineage>
        <taxon>Bacteria</taxon>
        <taxon>Bacillati</taxon>
        <taxon>Bacillota</taxon>
        <taxon>Bacilli</taxon>
        <taxon>Bacillales</taxon>
        <taxon>Bacillaceae</taxon>
        <taxon>Bacillus</taxon>
    </lineage>
</organism>
<accession>I3E2R9</accession>
<evidence type="ECO:0000313" key="1">
    <source>
        <dbReference type="EMBL" id="AIE59110.1"/>
    </source>
</evidence>
<dbReference type="Proteomes" id="UP000027602">
    <property type="component" value="Chromosome"/>
</dbReference>
<dbReference type="HOGENOM" id="CLU_3402103_0_0_9"/>
<dbReference type="AlphaFoldDB" id="I3E2R9"/>
<evidence type="ECO:0008006" key="3">
    <source>
        <dbReference type="Google" id="ProtNLM"/>
    </source>
</evidence>
<dbReference type="STRING" id="796606.BMMGA3_03250"/>
<dbReference type="EMBL" id="CP007739">
    <property type="protein sequence ID" value="AIE59110.1"/>
    <property type="molecule type" value="Genomic_DNA"/>
</dbReference>
<evidence type="ECO:0000313" key="2">
    <source>
        <dbReference type="Proteomes" id="UP000027602"/>
    </source>
</evidence>
<name>I3E2R9_BACMM</name>